<protein>
    <submittedName>
        <fullName evidence="2">Uncharacterized protein</fullName>
    </submittedName>
</protein>
<evidence type="ECO:0000313" key="2">
    <source>
        <dbReference type="EMBL" id="KAL2835208.1"/>
    </source>
</evidence>
<feature type="transmembrane region" description="Helical" evidence="1">
    <location>
        <begin position="21"/>
        <end position="38"/>
    </location>
</feature>
<dbReference type="Proteomes" id="UP001610335">
    <property type="component" value="Unassembled WGS sequence"/>
</dbReference>
<sequence length="71" mass="8143">MYDSMKKRKISTRMIEDRTKSRCNCIITVGIAIAIAISRHQLRGFLKTESRGLLVPMRNLMLCLAGDHYCL</sequence>
<dbReference type="EMBL" id="JBFXLS010000001">
    <property type="protein sequence ID" value="KAL2835208.1"/>
    <property type="molecule type" value="Genomic_DNA"/>
</dbReference>
<keyword evidence="3" id="KW-1185">Reference proteome</keyword>
<gene>
    <name evidence="2" type="ORF">BDW59DRAFT_137324</name>
</gene>
<comment type="caution">
    <text evidence="2">The sequence shown here is derived from an EMBL/GenBank/DDBJ whole genome shotgun (WGS) entry which is preliminary data.</text>
</comment>
<keyword evidence="1" id="KW-1133">Transmembrane helix</keyword>
<name>A0ABR4J581_9EURO</name>
<keyword evidence="1" id="KW-0472">Membrane</keyword>
<organism evidence="2 3">
    <name type="scientific">Aspergillus cavernicola</name>
    <dbReference type="NCBI Taxonomy" id="176166"/>
    <lineage>
        <taxon>Eukaryota</taxon>
        <taxon>Fungi</taxon>
        <taxon>Dikarya</taxon>
        <taxon>Ascomycota</taxon>
        <taxon>Pezizomycotina</taxon>
        <taxon>Eurotiomycetes</taxon>
        <taxon>Eurotiomycetidae</taxon>
        <taxon>Eurotiales</taxon>
        <taxon>Aspergillaceae</taxon>
        <taxon>Aspergillus</taxon>
        <taxon>Aspergillus subgen. Nidulantes</taxon>
    </lineage>
</organism>
<proteinExistence type="predicted"/>
<accession>A0ABR4J581</accession>
<evidence type="ECO:0000313" key="3">
    <source>
        <dbReference type="Proteomes" id="UP001610335"/>
    </source>
</evidence>
<keyword evidence="1" id="KW-0812">Transmembrane</keyword>
<evidence type="ECO:0000256" key="1">
    <source>
        <dbReference type="SAM" id="Phobius"/>
    </source>
</evidence>
<reference evidence="2 3" key="1">
    <citation type="submission" date="2024-07" db="EMBL/GenBank/DDBJ databases">
        <title>Section-level genome sequencing and comparative genomics of Aspergillus sections Usti and Cavernicolus.</title>
        <authorList>
            <consortium name="Lawrence Berkeley National Laboratory"/>
            <person name="Nybo J.L."/>
            <person name="Vesth T.C."/>
            <person name="Theobald S."/>
            <person name="Frisvad J.C."/>
            <person name="Larsen T.O."/>
            <person name="Kjaerboelling I."/>
            <person name="Rothschild-Mancinelli K."/>
            <person name="Lyhne E.K."/>
            <person name="Kogle M.E."/>
            <person name="Barry K."/>
            <person name="Clum A."/>
            <person name="Na H."/>
            <person name="Ledsgaard L."/>
            <person name="Lin J."/>
            <person name="Lipzen A."/>
            <person name="Kuo A."/>
            <person name="Riley R."/>
            <person name="Mondo S."/>
            <person name="LaButti K."/>
            <person name="Haridas S."/>
            <person name="Pangalinan J."/>
            <person name="Salamov A.A."/>
            <person name="Simmons B.A."/>
            <person name="Magnuson J.K."/>
            <person name="Chen J."/>
            <person name="Drula E."/>
            <person name="Henrissat B."/>
            <person name="Wiebenga A."/>
            <person name="Lubbers R.J."/>
            <person name="Gomes A.C."/>
            <person name="Makela M.R."/>
            <person name="Stajich J."/>
            <person name="Grigoriev I.V."/>
            <person name="Mortensen U.H."/>
            <person name="De vries R.P."/>
            <person name="Baker S.E."/>
            <person name="Andersen M.R."/>
        </authorList>
    </citation>
    <scope>NUCLEOTIDE SEQUENCE [LARGE SCALE GENOMIC DNA]</scope>
    <source>
        <strain evidence="2 3">CBS 600.67</strain>
    </source>
</reference>